<protein>
    <submittedName>
        <fullName evidence="2">Uncharacterized protein</fullName>
    </submittedName>
</protein>
<keyword evidence="1" id="KW-0812">Transmembrane</keyword>
<keyword evidence="1" id="KW-0472">Membrane</keyword>
<keyword evidence="1" id="KW-1133">Transmembrane helix</keyword>
<accession>A0A9X3TWT6</accession>
<reference evidence="2" key="1">
    <citation type="submission" date="2022-08" db="EMBL/GenBank/DDBJ databases">
        <authorList>
            <person name="Vandamme P."/>
            <person name="Hettiarachchi A."/>
            <person name="Peeters C."/>
            <person name="Cnockaert M."/>
            <person name="Carlier A."/>
        </authorList>
    </citation>
    <scope>NUCLEOTIDE SEQUENCE</scope>
    <source>
        <strain evidence="2">LMG 31809</strain>
    </source>
</reference>
<dbReference type="EMBL" id="JANWOI010000001">
    <property type="protein sequence ID" value="MDA5193198.1"/>
    <property type="molecule type" value="Genomic_DNA"/>
</dbReference>
<name>A0A9X3TWT6_9PROT</name>
<evidence type="ECO:0000256" key="1">
    <source>
        <dbReference type="SAM" id="Phobius"/>
    </source>
</evidence>
<gene>
    <name evidence="2" type="ORF">NYP16_04405</name>
</gene>
<organism evidence="2 3">
    <name type="scientific">Govanella unica</name>
    <dbReference type="NCBI Taxonomy" id="2975056"/>
    <lineage>
        <taxon>Bacteria</taxon>
        <taxon>Pseudomonadati</taxon>
        <taxon>Pseudomonadota</taxon>
        <taxon>Alphaproteobacteria</taxon>
        <taxon>Emcibacterales</taxon>
        <taxon>Govanellaceae</taxon>
        <taxon>Govanella</taxon>
    </lineage>
</organism>
<reference evidence="2" key="2">
    <citation type="journal article" date="2023" name="Syst. Appl. Microbiol.">
        <title>Govania unica gen. nov., sp. nov., a rare biosphere bacterium that represents a novel family in the class Alphaproteobacteria.</title>
        <authorList>
            <person name="Vandamme P."/>
            <person name="Peeters C."/>
            <person name="Hettiarachchi A."/>
            <person name="Cnockaert M."/>
            <person name="Carlier A."/>
        </authorList>
    </citation>
    <scope>NUCLEOTIDE SEQUENCE</scope>
    <source>
        <strain evidence="2">LMG 31809</strain>
    </source>
</reference>
<evidence type="ECO:0000313" key="3">
    <source>
        <dbReference type="Proteomes" id="UP001141619"/>
    </source>
</evidence>
<comment type="caution">
    <text evidence="2">The sequence shown here is derived from an EMBL/GenBank/DDBJ whole genome shotgun (WGS) entry which is preliminary data.</text>
</comment>
<dbReference type="Proteomes" id="UP001141619">
    <property type="component" value="Unassembled WGS sequence"/>
</dbReference>
<sequence length="105" mass="11726">MTTHTAYEVRVQRQDNWRVEAVFDDEVLAIAAARRVAARASSAPVVVLQEIYDVARNHLKSRSIYRSVDVITTPRNQHSSPELRRGLLMILIAAAVIFGSLLLAV</sequence>
<dbReference type="AlphaFoldDB" id="A0A9X3TWT6"/>
<evidence type="ECO:0000313" key="2">
    <source>
        <dbReference type="EMBL" id="MDA5193198.1"/>
    </source>
</evidence>
<keyword evidence="3" id="KW-1185">Reference proteome</keyword>
<feature type="transmembrane region" description="Helical" evidence="1">
    <location>
        <begin position="86"/>
        <end position="104"/>
    </location>
</feature>
<proteinExistence type="predicted"/>
<dbReference type="RefSeq" id="WP_274942892.1">
    <property type="nucleotide sequence ID" value="NZ_JANWOI010000001.1"/>
</dbReference>